<sequence>MYHFTLSSRLELSPSRAVDRNGEQRYLSFASLPLDDGTVLDFAVTKTFDKTGHSDIPLHARRTCAQVRGDADLIGSTMFVANASIIESDGPELERAEPCSPTVVFTGVVSWSGHSAFHALINAGGSWPPQVQARCLYDASSPHFRKSFAVPVPDDARVTVSGVLTGLRDDRALITVHDIRTDGSQPCPGHCSKNVPELANDAGEKFCQWIAHREREQALLDENEWQETYLRTVRSSPKSPAYASVSLCYSPTTPQFSPHGSPAPLALAKDTAYRRSSSEFQADQQMPTESPLPPKPLRLPPSPGPHSRAYWKWYDLRISSASF</sequence>
<evidence type="ECO:0000313" key="3">
    <source>
        <dbReference type="Proteomes" id="UP000006514"/>
    </source>
</evidence>
<feature type="region of interest" description="Disordered" evidence="1">
    <location>
        <begin position="270"/>
        <end position="305"/>
    </location>
</feature>
<dbReference type="Proteomes" id="UP000006514">
    <property type="component" value="Unassembled WGS sequence"/>
</dbReference>
<evidence type="ECO:0000256" key="1">
    <source>
        <dbReference type="SAM" id="MobiDB-lite"/>
    </source>
</evidence>
<dbReference type="KEGG" id="adl:AURDEDRAFT_130411"/>
<evidence type="ECO:0000313" key="2">
    <source>
        <dbReference type="EMBL" id="EJD35818.1"/>
    </source>
</evidence>
<organism evidence="2 3">
    <name type="scientific">Auricularia subglabra (strain TFB-10046 / SS5)</name>
    <name type="common">White-rot fungus</name>
    <name type="synonym">Auricularia delicata (strain TFB10046)</name>
    <dbReference type="NCBI Taxonomy" id="717982"/>
    <lineage>
        <taxon>Eukaryota</taxon>
        <taxon>Fungi</taxon>
        <taxon>Dikarya</taxon>
        <taxon>Basidiomycota</taxon>
        <taxon>Agaricomycotina</taxon>
        <taxon>Agaricomycetes</taxon>
        <taxon>Auriculariales</taxon>
        <taxon>Auriculariaceae</taxon>
        <taxon>Auricularia</taxon>
    </lineage>
</organism>
<protein>
    <submittedName>
        <fullName evidence="2">Uncharacterized protein</fullName>
    </submittedName>
</protein>
<accession>J0D8M9</accession>
<feature type="compositionally biased region" description="Polar residues" evidence="1">
    <location>
        <begin position="278"/>
        <end position="288"/>
    </location>
</feature>
<reference evidence="3" key="1">
    <citation type="journal article" date="2012" name="Science">
        <title>The Paleozoic origin of enzymatic lignin decomposition reconstructed from 31 fungal genomes.</title>
        <authorList>
            <person name="Floudas D."/>
            <person name="Binder M."/>
            <person name="Riley R."/>
            <person name="Barry K."/>
            <person name="Blanchette R.A."/>
            <person name="Henrissat B."/>
            <person name="Martinez A.T."/>
            <person name="Otillar R."/>
            <person name="Spatafora J.W."/>
            <person name="Yadav J.S."/>
            <person name="Aerts A."/>
            <person name="Benoit I."/>
            <person name="Boyd A."/>
            <person name="Carlson A."/>
            <person name="Copeland A."/>
            <person name="Coutinho P.M."/>
            <person name="de Vries R.P."/>
            <person name="Ferreira P."/>
            <person name="Findley K."/>
            <person name="Foster B."/>
            <person name="Gaskell J."/>
            <person name="Glotzer D."/>
            <person name="Gorecki P."/>
            <person name="Heitman J."/>
            <person name="Hesse C."/>
            <person name="Hori C."/>
            <person name="Igarashi K."/>
            <person name="Jurgens J.A."/>
            <person name="Kallen N."/>
            <person name="Kersten P."/>
            <person name="Kohler A."/>
            <person name="Kuees U."/>
            <person name="Kumar T.K.A."/>
            <person name="Kuo A."/>
            <person name="LaButti K."/>
            <person name="Larrondo L.F."/>
            <person name="Lindquist E."/>
            <person name="Ling A."/>
            <person name="Lombard V."/>
            <person name="Lucas S."/>
            <person name="Lundell T."/>
            <person name="Martin R."/>
            <person name="McLaughlin D.J."/>
            <person name="Morgenstern I."/>
            <person name="Morin E."/>
            <person name="Murat C."/>
            <person name="Nagy L.G."/>
            <person name="Nolan M."/>
            <person name="Ohm R.A."/>
            <person name="Patyshakuliyeva A."/>
            <person name="Rokas A."/>
            <person name="Ruiz-Duenas F.J."/>
            <person name="Sabat G."/>
            <person name="Salamov A."/>
            <person name="Samejima M."/>
            <person name="Schmutz J."/>
            <person name="Slot J.C."/>
            <person name="St John F."/>
            <person name="Stenlid J."/>
            <person name="Sun H."/>
            <person name="Sun S."/>
            <person name="Syed K."/>
            <person name="Tsang A."/>
            <person name="Wiebenga A."/>
            <person name="Young D."/>
            <person name="Pisabarro A."/>
            <person name="Eastwood D.C."/>
            <person name="Martin F."/>
            <person name="Cullen D."/>
            <person name="Grigoriev I.V."/>
            <person name="Hibbett D.S."/>
        </authorList>
    </citation>
    <scope>NUCLEOTIDE SEQUENCE [LARGE SCALE GENOMIC DNA]</scope>
    <source>
        <strain evidence="3">TFB10046</strain>
    </source>
</reference>
<dbReference type="AlphaFoldDB" id="J0D8M9"/>
<dbReference type="EMBL" id="JH687878">
    <property type="protein sequence ID" value="EJD35818.1"/>
    <property type="molecule type" value="Genomic_DNA"/>
</dbReference>
<keyword evidence="3" id="KW-1185">Reference proteome</keyword>
<gene>
    <name evidence="2" type="ORF">AURDEDRAFT_130411</name>
</gene>
<dbReference type="InParanoid" id="J0D8M9"/>
<feature type="compositionally biased region" description="Pro residues" evidence="1">
    <location>
        <begin position="290"/>
        <end position="304"/>
    </location>
</feature>
<name>J0D8M9_AURST</name>
<proteinExistence type="predicted"/>